<protein>
    <recommendedName>
        <fullName evidence="1">DUF6570 domain-containing protein</fullName>
    </recommendedName>
</protein>
<feature type="domain" description="DUF6570" evidence="1">
    <location>
        <begin position="143"/>
        <end position="238"/>
    </location>
</feature>
<dbReference type="Pfam" id="PF20209">
    <property type="entry name" value="DUF6570"/>
    <property type="match status" value="1"/>
</dbReference>
<name>A0AAD7EAA1_9AGAR</name>
<dbReference type="Proteomes" id="UP001218218">
    <property type="component" value="Unassembled WGS sequence"/>
</dbReference>
<dbReference type="AlphaFoldDB" id="A0AAD7EAA1"/>
<organism evidence="2 3">
    <name type="scientific">Mycena albidolilacea</name>
    <dbReference type="NCBI Taxonomy" id="1033008"/>
    <lineage>
        <taxon>Eukaryota</taxon>
        <taxon>Fungi</taxon>
        <taxon>Dikarya</taxon>
        <taxon>Basidiomycota</taxon>
        <taxon>Agaricomycotina</taxon>
        <taxon>Agaricomycetes</taxon>
        <taxon>Agaricomycetidae</taxon>
        <taxon>Agaricales</taxon>
        <taxon>Marasmiineae</taxon>
        <taxon>Mycenaceae</taxon>
        <taxon>Mycena</taxon>
    </lineage>
</organism>
<comment type="caution">
    <text evidence="2">The sequence shown here is derived from an EMBL/GenBank/DDBJ whole genome shotgun (WGS) entry which is preliminary data.</text>
</comment>
<reference evidence="2" key="1">
    <citation type="submission" date="2023-03" db="EMBL/GenBank/DDBJ databases">
        <title>Massive genome expansion in bonnet fungi (Mycena s.s.) driven by repeated elements and novel gene families across ecological guilds.</title>
        <authorList>
            <consortium name="Lawrence Berkeley National Laboratory"/>
            <person name="Harder C.B."/>
            <person name="Miyauchi S."/>
            <person name="Viragh M."/>
            <person name="Kuo A."/>
            <person name="Thoen E."/>
            <person name="Andreopoulos B."/>
            <person name="Lu D."/>
            <person name="Skrede I."/>
            <person name="Drula E."/>
            <person name="Henrissat B."/>
            <person name="Morin E."/>
            <person name="Kohler A."/>
            <person name="Barry K."/>
            <person name="LaButti K."/>
            <person name="Morin E."/>
            <person name="Salamov A."/>
            <person name="Lipzen A."/>
            <person name="Mereny Z."/>
            <person name="Hegedus B."/>
            <person name="Baldrian P."/>
            <person name="Stursova M."/>
            <person name="Weitz H."/>
            <person name="Taylor A."/>
            <person name="Grigoriev I.V."/>
            <person name="Nagy L.G."/>
            <person name="Martin F."/>
            <person name="Kauserud H."/>
        </authorList>
    </citation>
    <scope>NUCLEOTIDE SEQUENCE</scope>
    <source>
        <strain evidence="2">CBHHK002</strain>
    </source>
</reference>
<dbReference type="InterPro" id="IPR046700">
    <property type="entry name" value="DUF6570"/>
</dbReference>
<accession>A0AAD7EAA1</accession>
<feature type="non-terminal residue" evidence="2">
    <location>
        <position position="1"/>
    </location>
</feature>
<evidence type="ECO:0000313" key="3">
    <source>
        <dbReference type="Proteomes" id="UP001218218"/>
    </source>
</evidence>
<proteinExistence type="predicted"/>
<gene>
    <name evidence="2" type="ORF">DFH08DRAFT_721191</name>
</gene>
<evidence type="ECO:0000313" key="2">
    <source>
        <dbReference type="EMBL" id="KAJ7305399.1"/>
    </source>
</evidence>
<dbReference type="EMBL" id="JARIHO010000097">
    <property type="protein sequence ID" value="KAJ7305399.1"/>
    <property type="molecule type" value="Genomic_DNA"/>
</dbReference>
<keyword evidence="3" id="KW-1185">Reference proteome</keyword>
<sequence length="472" mass="52659">MSKTSESKRSKASEVLWRKWTKDKVDLVHKKRPNTTSLSSDFPPPPASRELRHSVITEMCADFAPAAFEESGCAVCGRLTNNANLSPKDNLNVDWSLLASNRTTRKERLSAEDPIEELDGPILAAGCDMVCTECESKMLKHVTPQHSLANHLWVGELPWQLKDLTWAERMMIAKVRHNRCVVRVASGRGKLVANAIMFATPIRKVYDVLPISRDELSQVLAFVFIGSARPTEKEFVRTPMFDYECLEISQDNLDAIPEEGIPCGLDWKESTEGDSNLVAEAMSVDNAGEVDDGTADGPCSFAVAGLTGEQYALDDIRTLKMKALDHLKSGGKTLGIGQAEEPESTFANLQLYPQTFPWLFPYGHGGIGHPTHKRVISEEEHKRHLLMYHDKRFQLDMYFPMVAFNDAQIKSAKSGSHVMADRKKFASIAQRLASLEPEVLADLAARLEKGEHIKQKTPAEQVCFDLLDDLEH</sequence>
<evidence type="ECO:0000259" key="1">
    <source>
        <dbReference type="Pfam" id="PF20209"/>
    </source>
</evidence>